<dbReference type="InParanoid" id="A0A077ZVX7"/>
<proteinExistence type="predicted"/>
<gene>
    <name evidence="1" type="primary">Contig13068.g13936</name>
    <name evidence="1" type="ORF">STYLEM_3098</name>
</gene>
<accession>A0A077ZVX7</accession>
<reference evidence="1 2" key="1">
    <citation type="submission" date="2014-06" db="EMBL/GenBank/DDBJ databases">
        <authorList>
            <person name="Swart Estienne"/>
        </authorList>
    </citation>
    <scope>NUCLEOTIDE SEQUENCE [LARGE SCALE GENOMIC DNA]</scope>
    <source>
        <strain evidence="1 2">130c</strain>
    </source>
</reference>
<name>A0A077ZVX7_STYLE</name>
<organism evidence="1 2">
    <name type="scientific">Stylonychia lemnae</name>
    <name type="common">Ciliate</name>
    <dbReference type="NCBI Taxonomy" id="5949"/>
    <lineage>
        <taxon>Eukaryota</taxon>
        <taxon>Sar</taxon>
        <taxon>Alveolata</taxon>
        <taxon>Ciliophora</taxon>
        <taxon>Intramacronucleata</taxon>
        <taxon>Spirotrichea</taxon>
        <taxon>Stichotrichia</taxon>
        <taxon>Sporadotrichida</taxon>
        <taxon>Oxytrichidae</taxon>
        <taxon>Stylonychinae</taxon>
        <taxon>Stylonychia</taxon>
    </lineage>
</organism>
<sequence>MLGPQDQLQDGLKQQQLKYQSLKKPHKYFRQIFSACNQSQYRLDQLDLRYQPIDHIYVKMSQFIKDLIDIQEQSKIDEKIPKPNQLYIIICDYKQKIKDQQIVKDQQNDDIQIDKQISKETQVQQQVAFTDVDLIYKLLKSKFNFIFLLPEQPHDDDYVIFIVDLFSK</sequence>
<protein>
    <submittedName>
        <fullName evidence="1">Uncharacterized protein</fullName>
    </submittedName>
</protein>
<dbReference type="Proteomes" id="UP000039865">
    <property type="component" value="Unassembled WGS sequence"/>
</dbReference>
<evidence type="ECO:0000313" key="1">
    <source>
        <dbReference type="EMBL" id="CDW74105.1"/>
    </source>
</evidence>
<dbReference type="EMBL" id="CCKQ01003000">
    <property type="protein sequence ID" value="CDW74105.1"/>
    <property type="molecule type" value="Genomic_DNA"/>
</dbReference>
<dbReference type="AlphaFoldDB" id="A0A077ZVX7"/>
<keyword evidence="2" id="KW-1185">Reference proteome</keyword>
<evidence type="ECO:0000313" key="2">
    <source>
        <dbReference type="Proteomes" id="UP000039865"/>
    </source>
</evidence>